<proteinExistence type="predicted"/>
<evidence type="ECO:0000313" key="3">
    <source>
        <dbReference type="EMBL" id="VDI67369.1"/>
    </source>
</evidence>
<dbReference type="GO" id="GO:0003723">
    <property type="term" value="F:RNA binding"/>
    <property type="evidence" value="ECO:0007669"/>
    <property type="project" value="InterPro"/>
</dbReference>
<comment type="caution">
    <text evidence="3">The sequence shown here is derived from an EMBL/GenBank/DDBJ whole genome shotgun (WGS) entry which is preliminary data.</text>
</comment>
<evidence type="ECO:0000313" key="4">
    <source>
        <dbReference type="Proteomes" id="UP000596742"/>
    </source>
</evidence>
<dbReference type="PROSITE" id="PS50158">
    <property type="entry name" value="ZF_CCHC"/>
    <property type="match status" value="1"/>
</dbReference>
<evidence type="ECO:0000259" key="2">
    <source>
        <dbReference type="PROSITE" id="PS50158"/>
    </source>
</evidence>
<accession>A0A8B6GQE3</accession>
<evidence type="ECO:0000256" key="1">
    <source>
        <dbReference type="PROSITE-ProRule" id="PRU00047"/>
    </source>
</evidence>
<dbReference type="PANTHER" id="PTHR22639:SF3">
    <property type="entry name" value="ZINC FINGER CCHC DOMAIN-CONTAINING PROTEIN 3"/>
    <property type="match status" value="1"/>
</dbReference>
<dbReference type="Pfam" id="PF00098">
    <property type="entry name" value="zf-CCHC"/>
    <property type="match status" value="1"/>
</dbReference>
<name>A0A8B6GQE3_MYTGA</name>
<dbReference type="PANTHER" id="PTHR22639">
    <property type="entry name" value="GAG-RELATED PROTEIN"/>
    <property type="match status" value="1"/>
</dbReference>
<dbReference type="Proteomes" id="UP000596742">
    <property type="component" value="Unassembled WGS sequence"/>
</dbReference>
<gene>
    <name evidence="3" type="ORF">MGAL_10B052162</name>
</gene>
<feature type="domain" description="CCHC-type" evidence="2">
    <location>
        <begin position="266"/>
        <end position="279"/>
    </location>
</feature>
<dbReference type="GO" id="GO:0008270">
    <property type="term" value="F:zinc ion binding"/>
    <property type="evidence" value="ECO:0007669"/>
    <property type="project" value="UniProtKB-KW"/>
</dbReference>
<keyword evidence="1" id="KW-0479">Metal-binding</keyword>
<dbReference type="AlphaFoldDB" id="A0A8B6GQE3"/>
<dbReference type="EMBL" id="UYJE01008798">
    <property type="protein sequence ID" value="VDI67369.1"/>
    <property type="molecule type" value="Genomic_DNA"/>
</dbReference>
<dbReference type="GO" id="GO:0003690">
    <property type="term" value="F:double-stranded DNA binding"/>
    <property type="evidence" value="ECO:0007669"/>
    <property type="project" value="InterPro"/>
</dbReference>
<reference evidence="3" key="1">
    <citation type="submission" date="2018-11" db="EMBL/GenBank/DDBJ databases">
        <authorList>
            <person name="Alioto T."/>
            <person name="Alioto T."/>
        </authorList>
    </citation>
    <scope>NUCLEOTIDE SEQUENCE</scope>
</reference>
<keyword evidence="1" id="KW-0862">Zinc</keyword>
<dbReference type="InterPro" id="IPR042509">
    <property type="entry name" value="ZCCHC3"/>
</dbReference>
<dbReference type="InterPro" id="IPR001878">
    <property type="entry name" value="Znf_CCHC"/>
</dbReference>
<dbReference type="OrthoDB" id="6157833at2759"/>
<protein>
    <recommendedName>
        <fullName evidence="2">CCHC-type domain-containing protein</fullName>
    </recommendedName>
</protein>
<keyword evidence="1" id="KW-0863">Zinc-finger</keyword>
<sequence length="357" mass="40850">MDDSQHFTGSGYEVDPLEEYMHNLQDTHVDTPHKNFDSISVRSGTDSEVSTSEYEAAHDWQTQRHKKRKINISPGLKTYSESVQSTIKKAPTRRRLEVKKTVSKAKKFFAVVTCDDTETKLGLKNPILIKQKLFKKTVGIIKTLNKTKTGNLFVECFDVNQFNELKKLNKLGEWEIRVNIPKIMSTSVGCIYRTPSDISIDQVKEALEAYNVIKVEEMFFYDKVKKQKVLSATLKLYFNTPELPERVNLGFTSYKVKIFVKKPIQCFKCQGYGHMQNECSSKEICVRCGGAHTTPNCDKPPKCINCNGEHPASNKDCPKRIENIKIITKVAKEKCSYKEARTEVKHEIKKTRYSSPS</sequence>
<organism evidence="3 4">
    <name type="scientific">Mytilus galloprovincialis</name>
    <name type="common">Mediterranean mussel</name>
    <dbReference type="NCBI Taxonomy" id="29158"/>
    <lineage>
        <taxon>Eukaryota</taxon>
        <taxon>Metazoa</taxon>
        <taxon>Spiralia</taxon>
        <taxon>Lophotrochozoa</taxon>
        <taxon>Mollusca</taxon>
        <taxon>Bivalvia</taxon>
        <taxon>Autobranchia</taxon>
        <taxon>Pteriomorphia</taxon>
        <taxon>Mytilida</taxon>
        <taxon>Mytiloidea</taxon>
        <taxon>Mytilidae</taxon>
        <taxon>Mytilinae</taxon>
        <taxon>Mytilus</taxon>
    </lineage>
</organism>
<keyword evidence="4" id="KW-1185">Reference proteome</keyword>
<dbReference type="GO" id="GO:0002218">
    <property type="term" value="P:activation of innate immune response"/>
    <property type="evidence" value="ECO:0007669"/>
    <property type="project" value="InterPro"/>
</dbReference>